<dbReference type="PROSITE" id="PS50893">
    <property type="entry name" value="ABC_TRANSPORTER_2"/>
    <property type="match status" value="1"/>
</dbReference>
<dbReference type="Proteomes" id="UP001183604">
    <property type="component" value="Unassembled WGS sequence"/>
</dbReference>
<evidence type="ECO:0000313" key="9">
    <source>
        <dbReference type="EMBL" id="MDA1385248.1"/>
    </source>
</evidence>
<evidence type="ECO:0000256" key="1">
    <source>
        <dbReference type="ARBA" id="ARBA00004651"/>
    </source>
</evidence>
<feature type="domain" description="ABC transmembrane type-1" evidence="8">
    <location>
        <begin position="37"/>
        <end position="318"/>
    </location>
</feature>
<protein>
    <submittedName>
        <fullName evidence="9">ABC transporter ATP-binding protein</fullName>
    </submittedName>
    <submittedName>
        <fullName evidence="10">ABC-type multidrug transport system fused ATPase/permease subunit</fullName>
    </submittedName>
</protein>
<dbReference type="GO" id="GO:0005886">
    <property type="term" value="C:plasma membrane"/>
    <property type="evidence" value="ECO:0007669"/>
    <property type="project" value="UniProtKB-SubCell"/>
</dbReference>
<evidence type="ECO:0000256" key="5">
    <source>
        <dbReference type="SAM" id="MobiDB-lite"/>
    </source>
</evidence>
<keyword evidence="3 6" id="KW-1133">Transmembrane helix</keyword>
<dbReference type="GO" id="GO:0005524">
    <property type="term" value="F:ATP binding"/>
    <property type="evidence" value="ECO:0007669"/>
    <property type="project" value="UniProtKB-KW"/>
</dbReference>
<evidence type="ECO:0000256" key="2">
    <source>
        <dbReference type="ARBA" id="ARBA00022692"/>
    </source>
</evidence>
<dbReference type="CDD" id="cd07346">
    <property type="entry name" value="ABC_6TM_exporters"/>
    <property type="match status" value="1"/>
</dbReference>
<evidence type="ECO:0000313" key="10">
    <source>
        <dbReference type="EMBL" id="MDR7337135.1"/>
    </source>
</evidence>
<dbReference type="InterPro" id="IPR027417">
    <property type="entry name" value="P-loop_NTPase"/>
</dbReference>
<keyword evidence="9" id="KW-0067">ATP-binding</keyword>
<proteinExistence type="predicted"/>
<evidence type="ECO:0000313" key="11">
    <source>
        <dbReference type="Proteomes" id="UP001145799"/>
    </source>
</evidence>
<evidence type="ECO:0000256" key="3">
    <source>
        <dbReference type="ARBA" id="ARBA00022989"/>
    </source>
</evidence>
<keyword evidence="9" id="KW-0547">Nucleotide-binding</keyword>
<comment type="subcellular location">
    <subcellularLocation>
        <location evidence="1">Cell membrane</location>
        <topology evidence="1">Multi-pass membrane protein</topology>
    </subcellularLocation>
</comment>
<dbReference type="SUPFAM" id="SSF52540">
    <property type="entry name" value="P-loop containing nucleoside triphosphate hydrolases"/>
    <property type="match status" value="1"/>
</dbReference>
<dbReference type="GO" id="GO:0015421">
    <property type="term" value="F:ABC-type oligopeptide transporter activity"/>
    <property type="evidence" value="ECO:0007669"/>
    <property type="project" value="TreeGrafter"/>
</dbReference>
<feature type="transmembrane region" description="Helical" evidence="6">
    <location>
        <begin position="289"/>
        <end position="310"/>
    </location>
</feature>
<accession>A0A9X3PKD3</accession>
<dbReference type="RefSeq" id="WP_270121708.1">
    <property type="nucleotide sequence ID" value="NZ_BAAAOM010000002.1"/>
</dbReference>
<keyword evidence="12" id="KW-1185">Reference proteome</keyword>
<gene>
    <name evidence="10" type="ORF">J2S69_000854</name>
    <name evidence="9" type="ORF">O2L01_09655</name>
</gene>
<dbReference type="Pfam" id="PF00664">
    <property type="entry name" value="ABC_membrane"/>
    <property type="match status" value="1"/>
</dbReference>
<sequence length="563" mass="59170">MSLLRAPELPVDDPGRPPVTSWRLFTWLATRRKGLAAAVLVSAVFSLGLVPVMPIFLTGAVDDGLAQRDWGALLVWAGALTLAGSVAAVSIVLHHRLTVWWRHDAQYRVLQLATRKTARLGSRLRRHTTTGSVVSVGVTDVVSIGRAIESLAPTVGCVTGIVAVAVLLIGMSAVLGLTVFIGVIAVAAITGPMLRRLQTRYGAFRSDIGRVTERAADIVAGLRVLRGVGGEDRFNAAYRQDSQRLKRSGFGLAAPGAWIDAISEGAPAILLGAVVWMSARLVASGDITVGQMVAAFGYTAALLMPVRWLMGTAMTIIQGEVACAKVGELLALPERAAPRDPLPGPETGAELHDPDSGLSLAPGLTAVATSDTDAAAAIFDRLAGLEPSAAVFGPIPLARMASDELRRRILPGDHDAYLFAGALTAVVGGRDPEAAIAAAAAEDIVDALPDGLAAEIDNQARTLSGGQRQRLRLARALAAEPEVLLLLEPTSAVDSHTEARITERLTEFRHGRTTALVSASPLWLGRADQVAFVQDGKVAATGTHAELLASRPDYRALVNRELS</sequence>
<feature type="domain" description="ABC transporter" evidence="7">
    <location>
        <begin position="301"/>
        <end position="560"/>
    </location>
</feature>
<evidence type="ECO:0000256" key="6">
    <source>
        <dbReference type="SAM" id="Phobius"/>
    </source>
</evidence>
<reference evidence="9" key="1">
    <citation type="submission" date="2022-12" db="EMBL/GenBank/DDBJ databases">
        <title>Gycomyces niveus sp.nov., a novel actinomycete isolated from soil in Shouguang.</title>
        <authorList>
            <person name="Yang X."/>
        </authorList>
    </citation>
    <scope>NUCLEOTIDE SEQUENCE</scope>
    <source>
        <strain evidence="9">DSM 44724</strain>
    </source>
</reference>
<evidence type="ECO:0000259" key="8">
    <source>
        <dbReference type="PROSITE" id="PS50929"/>
    </source>
</evidence>
<feature type="transmembrane region" description="Helical" evidence="6">
    <location>
        <begin position="73"/>
        <end position="93"/>
    </location>
</feature>
<dbReference type="EMBL" id="JAPZVQ010000004">
    <property type="protein sequence ID" value="MDA1385248.1"/>
    <property type="molecule type" value="Genomic_DNA"/>
</dbReference>
<dbReference type="Proteomes" id="UP001145799">
    <property type="component" value="Unassembled WGS sequence"/>
</dbReference>
<comment type="caution">
    <text evidence="9">The sequence shown here is derived from an EMBL/GenBank/DDBJ whole genome shotgun (WGS) entry which is preliminary data.</text>
</comment>
<dbReference type="SUPFAM" id="SSF90123">
    <property type="entry name" value="ABC transporter transmembrane region"/>
    <property type="match status" value="1"/>
</dbReference>
<dbReference type="GO" id="GO:0016887">
    <property type="term" value="F:ATP hydrolysis activity"/>
    <property type="evidence" value="ECO:0007669"/>
    <property type="project" value="InterPro"/>
</dbReference>
<dbReference type="AlphaFoldDB" id="A0A9X3PKD3"/>
<dbReference type="InterPro" id="IPR003439">
    <property type="entry name" value="ABC_transporter-like_ATP-bd"/>
</dbReference>
<dbReference type="InterPro" id="IPR011527">
    <property type="entry name" value="ABC1_TM_dom"/>
</dbReference>
<dbReference type="PANTHER" id="PTHR43394">
    <property type="entry name" value="ATP-DEPENDENT PERMEASE MDL1, MITOCHONDRIAL"/>
    <property type="match status" value="1"/>
</dbReference>
<dbReference type="Pfam" id="PF00005">
    <property type="entry name" value="ABC_tran"/>
    <property type="match status" value="1"/>
</dbReference>
<reference evidence="10 12" key="2">
    <citation type="submission" date="2023-07" db="EMBL/GenBank/DDBJ databases">
        <title>Sequencing the genomes of 1000 actinobacteria strains.</title>
        <authorList>
            <person name="Klenk H.-P."/>
        </authorList>
    </citation>
    <scope>NUCLEOTIDE SEQUENCE [LARGE SCALE GENOMIC DNA]</scope>
    <source>
        <strain evidence="10 12">DSM 44724</strain>
    </source>
</reference>
<feature type="transmembrane region" description="Helical" evidence="6">
    <location>
        <begin position="160"/>
        <end position="190"/>
    </location>
</feature>
<feature type="transmembrane region" description="Helical" evidence="6">
    <location>
        <begin position="249"/>
        <end position="277"/>
    </location>
</feature>
<dbReference type="PROSITE" id="PS50929">
    <property type="entry name" value="ABC_TM1F"/>
    <property type="match status" value="1"/>
</dbReference>
<keyword evidence="4 6" id="KW-0472">Membrane</keyword>
<feature type="region of interest" description="Disordered" evidence="5">
    <location>
        <begin position="336"/>
        <end position="355"/>
    </location>
</feature>
<organism evidence="9 11">
    <name type="scientific">Glycomyces lechevalierae</name>
    <dbReference type="NCBI Taxonomy" id="256034"/>
    <lineage>
        <taxon>Bacteria</taxon>
        <taxon>Bacillati</taxon>
        <taxon>Actinomycetota</taxon>
        <taxon>Actinomycetes</taxon>
        <taxon>Glycomycetales</taxon>
        <taxon>Glycomycetaceae</taxon>
        <taxon>Glycomyces</taxon>
    </lineage>
</organism>
<name>A0A9X3PKD3_9ACTN</name>
<evidence type="ECO:0000259" key="7">
    <source>
        <dbReference type="PROSITE" id="PS50893"/>
    </source>
</evidence>
<dbReference type="InterPro" id="IPR039421">
    <property type="entry name" value="Type_1_exporter"/>
</dbReference>
<dbReference type="EMBL" id="JAVDYD010000001">
    <property type="protein sequence ID" value="MDR7337135.1"/>
    <property type="molecule type" value="Genomic_DNA"/>
</dbReference>
<keyword evidence="2 6" id="KW-0812">Transmembrane</keyword>
<dbReference type="Gene3D" id="3.40.50.300">
    <property type="entry name" value="P-loop containing nucleotide triphosphate hydrolases"/>
    <property type="match status" value="1"/>
</dbReference>
<dbReference type="Gene3D" id="1.20.1560.10">
    <property type="entry name" value="ABC transporter type 1, transmembrane domain"/>
    <property type="match status" value="1"/>
</dbReference>
<dbReference type="PANTHER" id="PTHR43394:SF1">
    <property type="entry name" value="ATP-BINDING CASSETTE SUB-FAMILY B MEMBER 10, MITOCHONDRIAL"/>
    <property type="match status" value="1"/>
</dbReference>
<evidence type="ECO:0000313" key="12">
    <source>
        <dbReference type="Proteomes" id="UP001183604"/>
    </source>
</evidence>
<evidence type="ECO:0000256" key="4">
    <source>
        <dbReference type="ARBA" id="ARBA00023136"/>
    </source>
</evidence>
<feature type="transmembrane region" description="Helical" evidence="6">
    <location>
        <begin position="35"/>
        <end position="61"/>
    </location>
</feature>
<dbReference type="InterPro" id="IPR036640">
    <property type="entry name" value="ABC1_TM_sf"/>
</dbReference>
<dbReference type="InterPro" id="IPR017871">
    <property type="entry name" value="ABC_transporter-like_CS"/>
</dbReference>
<dbReference type="PROSITE" id="PS00211">
    <property type="entry name" value="ABC_TRANSPORTER_1"/>
    <property type="match status" value="1"/>
</dbReference>